<comment type="cofactor">
    <cofactor evidence="1">
        <name>Zn(2+)</name>
        <dbReference type="ChEBI" id="CHEBI:29105"/>
    </cofactor>
</comment>
<evidence type="ECO:0000256" key="3">
    <source>
        <dbReference type="ARBA" id="ARBA00012720"/>
    </source>
</evidence>
<dbReference type="Gene3D" id="3.20.190.10">
    <property type="entry name" value="MutM-like, N-terminal"/>
    <property type="match status" value="1"/>
</dbReference>
<evidence type="ECO:0000259" key="16">
    <source>
        <dbReference type="PROSITE" id="PS51068"/>
    </source>
</evidence>
<dbReference type="PANTHER" id="PTHR42697:SF1">
    <property type="entry name" value="ENDONUCLEASE 8"/>
    <property type="match status" value="1"/>
</dbReference>
<protein>
    <recommendedName>
        <fullName evidence="3">DNA-(apurinic or apyrimidinic site) lyase</fullName>
        <ecNumber evidence="3">4.2.99.18</ecNumber>
    </recommendedName>
</protein>
<dbReference type="InterPro" id="IPR012319">
    <property type="entry name" value="FPG_cat"/>
</dbReference>
<keyword evidence="8" id="KW-0862">Zinc</keyword>
<evidence type="ECO:0000313" key="17">
    <source>
        <dbReference type="EMBL" id="GAA4798832.1"/>
    </source>
</evidence>
<keyword evidence="13" id="KW-0326">Glycosidase</keyword>
<keyword evidence="7" id="KW-0378">Hydrolase</keyword>
<dbReference type="InterPro" id="IPR010663">
    <property type="entry name" value="Znf_FPG/IleRS"/>
</dbReference>
<keyword evidence="17" id="KW-0540">Nuclease</keyword>
<dbReference type="Pfam" id="PF06827">
    <property type="entry name" value="zf-FPG_IleRS"/>
    <property type="match status" value="1"/>
</dbReference>
<evidence type="ECO:0000256" key="8">
    <source>
        <dbReference type="ARBA" id="ARBA00022833"/>
    </source>
</evidence>
<dbReference type="SUPFAM" id="SSF57716">
    <property type="entry name" value="Glucocorticoid receptor-like (DNA-binding domain)"/>
    <property type="match status" value="1"/>
</dbReference>
<dbReference type="RefSeq" id="WP_345303799.1">
    <property type="nucleotide sequence ID" value="NZ_BAABJE010000014.1"/>
</dbReference>
<feature type="domain" description="FPG-type" evidence="15">
    <location>
        <begin position="236"/>
        <end position="270"/>
    </location>
</feature>
<dbReference type="SUPFAM" id="SSF46946">
    <property type="entry name" value="S13-like H2TH domain"/>
    <property type="match status" value="1"/>
</dbReference>
<keyword evidence="9" id="KW-0238">DNA-binding</keyword>
<evidence type="ECO:0000256" key="14">
    <source>
        <dbReference type="PROSITE-ProRule" id="PRU00391"/>
    </source>
</evidence>
<dbReference type="Gene3D" id="1.10.8.50">
    <property type="match status" value="1"/>
</dbReference>
<evidence type="ECO:0000256" key="4">
    <source>
        <dbReference type="ARBA" id="ARBA00022723"/>
    </source>
</evidence>
<proteinExistence type="inferred from homology"/>
<accession>A0ABP9BQ27</accession>
<dbReference type="PROSITE" id="PS51068">
    <property type="entry name" value="FPG_CAT"/>
    <property type="match status" value="1"/>
</dbReference>
<keyword evidence="11" id="KW-0456">Lyase</keyword>
<keyword evidence="18" id="KW-1185">Reference proteome</keyword>
<evidence type="ECO:0000256" key="13">
    <source>
        <dbReference type="ARBA" id="ARBA00023295"/>
    </source>
</evidence>
<keyword evidence="17" id="KW-0255">Endonuclease</keyword>
<evidence type="ECO:0000259" key="15">
    <source>
        <dbReference type="PROSITE" id="PS51066"/>
    </source>
</evidence>
<keyword evidence="10" id="KW-0234">DNA repair</keyword>
<evidence type="ECO:0000256" key="11">
    <source>
        <dbReference type="ARBA" id="ARBA00023239"/>
    </source>
</evidence>
<dbReference type="SUPFAM" id="SSF81624">
    <property type="entry name" value="N-terminal domain of MutM-like DNA repair proteins"/>
    <property type="match status" value="1"/>
</dbReference>
<feature type="domain" description="Formamidopyrimidine-DNA glycosylase catalytic" evidence="16">
    <location>
        <begin position="2"/>
        <end position="111"/>
    </location>
</feature>
<evidence type="ECO:0000256" key="6">
    <source>
        <dbReference type="ARBA" id="ARBA00022771"/>
    </source>
</evidence>
<dbReference type="PROSITE" id="PS51066">
    <property type="entry name" value="ZF_FPG_2"/>
    <property type="match status" value="1"/>
</dbReference>
<evidence type="ECO:0000256" key="5">
    <source>
        <dbReference type="ARBA" id="ARBA00022763"/>
    </source>
</evidence>
<evidence type="ECO:0000256" key="12">
    <source>
        <dbReference type="ARBA" id="ARBA00023268"/>
    </source>
</evidence>
<evidence type="ECO:0000256" key="2">
    <source>
        <dbReference type="ARBA" id="ARBA00009409"/>
    </source>
</evidence>
<dbReference type="GO" id="GO:0004519">
    <property type="term" value="F:endonuclease activity"/>
    <property type="evidence" value="ECO:0007669"/>
    <property type="project" value="UniProtKB-KW"/>
</dbReference>
<dbReference type="SMART" id="SM00898">
    <property type="entry name" value="Fapy_DNA_glyco"/>
    <property type="match status" value="1"/>
</dbReference>
<dbReference type="Pfam" id="PF06831">
    <property type="entry name" value="H2TH"/>
    <property type="match status" value="1"/>
</dbReference>
<keyword evidence="6 14" id="KW-0863">Zinc-finger</keyword>
<keyword evidence="5" id="KW-0227">DNA damage</keyword>
<evidence type="ECO:0000256" key="7">
    <source>
        <dbReference type="ARBA" id="ARBA00022801"/>
    </source>
</evidence>
<dbReference type="PANTHER" id="PTHR42697">
    <property type="entry name" value="ENDONUCLEASE 8"/>
    <property type="match status" value="1"/>
</dbReference>
<name>A0ABP9BQ27_9GAMM</name>
<dbReference type="InterPro" id="IPR000214">
    <property type="entry name" value="Znf_DNA_glyclase/AP_lyase"/>
</dbReference>
<evidence type="ECO:0000313" key="18">
    <source>
        <dbReference type="Proteomes" id="UP001499959"/>
    </source>
</evidence>
<keyword evidence="12" id="KW-0511">Multifunctional enzyme</keyword>
<reference evidence="18" key="1">
    <citation type="journal article" date="2019" name="Int. J. Syst. Evol. Microbiol.">
        <title>The Global Catalogue of Microorganisms (GCM) 10K type strain sequencing project: providing services to taxonomists for standard genome sequencing and annotation.</title>
        <authorList>
            <consortium name="The Broad Institute Genomics Platform"/>
            <consortium name="The Broad Institute Genome Sequencing Center for Infectious Disease"/>
            <person name="Wu L."/>
            <person name="Ma J."/>
        </authorList>
    </citation>
    <scope>NUCLEOTIDE SEQUENCE [LARGE SCALE GENOMIC DNA]</scope>
    <source>
        <strain evidence="18">JCM 18204</strain>
    </source>
</reference>
<comment type="caution">
    <text evidence="17">The sequence shown here is derived from an EMBL/GenBank/DDBJ whole genome shotgun (WGS) entry which is preliminary data.</text>
</comment>
<dbReference type="EMBL" id="BAABJE010000014">
    <property type="protein sequence ID" value="GAA4798832.1"/>
    <property type="molecule type" value="Genomic_DNA"/>
</dbReference>
<dbReference type="Proteomes" id="UP001499959">
    <property type="component" value="Unassembled WGS sequence"/>
</dbReference>
<evidence type="ECO:0000256" key="9">
    <source>
        <dbReference type="ARBA" id="ARBA00023125"/>
    </source>
</evidence>
<gene>
    <name evidence="17" type="primary">nei</name>
    <name evidence="17" type="ORF">GCM10023307_26310</name>
</gene>
<dbReference type="Pfam" id="PF01149">
    <property type="entry name" value="Fapy_DNA_glyco"/>
    <property type="match status" value="1"/>
</dbReference>
<comment type="similarity">
    <text evidence="2">Belongs to the FPG family.</text>
</comment>
<organism evidence="17 18">
    <name type="scientific">Lysobacter hankyongensis</name>
    <dbReference type="NCBI Taxonomy" id="1176535"/>
    <lineage>
        <taxon>Bacteria</taxon>
        <taxon>Pseudomonadati</taxon>
        <taxon>Pseudomonadota</taxon>
        <taxon>Gammaproteobacteria</taxon>
        <taxon>Lysobacterales</taxon>
        <taxon>Lysobacteraceae</taxon>
        <taxon>Lysobacter</taxon>
    </lineage>
</organism>
<evidence type="ECO:0000256" key="10">
    <source>
        <dbReference type="ARBA" id="ARBA00023204"/>
    </source>
</evidence>
<dbReference type="SMART" id="SM01232">
    <property type="entry name" value="H2TH"/>
    <property type="match status" value="1"/>
</dbReference>
<sequence length="270" mass="30238">MPEGPEIRRAADRLADAVVGAPLRSAWFAFPALKSHEADLIGRRIEAIVPHGKALLTRFYHGWTLYSHNQLYGVWKIAAAGERPDSGRSLRVALETDDRAILLYSASDVAMWRSDEIHAHPFLAKLGPDVLDPALKPATVAARLRDPRFRGRALGALLLDQGFLAGMGNYLRSEVLFAAKLRPERRPQDLDAGELRALARELLAIPRRSYATRGIEPAQGMREDYLTDTPEGFRFLVFDREGLPCPVCGGTIERQEVGTRRLYLCRRCQR</sequence>
<dbReference type="InterPro" id="IPR035937">
    <property type="entry name" value="FPG_N"/>
</dbReference>
<keyword evidence="4" id="KW-0479">Metal-binding</keyword>
<dbReference type="EC" id="4.2.99.18" evidence="3"/>
<evidence type="ECO:0000256" key="1">
    <source>
        <dbReference type="ARBA" id="ARBA00001947"/>
    </source>
</evidence>
<dbReference type="InterPro" id="IPR015886">
    <property type="entry name" value="H2TH_FPG"/>
</dbReference>
<dbReference type="InterPro" id="IPR010979">
    <property type="entry name" value="Ribosomal_uS13-like_H2TH"/>
</dbReference>
<dbReference type="NCBIfam" id="NF007763">
    <property type="entry name" value="PRK10445.1"/>
    <property type="match status" value="1"/>
</dbReference>